<feature type="region of interest" description="Disordered" evidence="8">
    <location>
        <begin position="54"/>
        <end position="129"/>
    </location>
</feature>
<keyword evidence="12" id="KW-1185">Reference proteome</keyword>
<dbReference type="CDD" id="cd00067">
    <property type="entry name" value="GAL4"/>
    <property type="match status" value="1"/>
</dbReference>
<accession>A0AAF0Y9U6</accession>
<name>A0AAF0Y9U6_9TREE</name>
<dbReference type="GO" id="GO:0006351">
    <property type="term" value="P:DNA-templated transcription"/>
    <property type="evidence" value="ECO:0007669"/>
    <property type="project" value="InterPro"/>
</dbReference>
<keyword evidence="5" id="KW-0238">DNA-binding</keyword>
<evidence type="ECO:0000313" key="11">
    <source>
        <dbReference type="EMBL" id="WOO80431.1"/>
    </source>
</evidence>
<dbReference type="Pfam" id="PF04082">
    <property type="entry name" value="Fungal_trans"/>
    <property type="match status" value="1"/>
</dbReference>
<dbReference type="Proteomes" id="UP000827549">
    <property type="component" value="Chromosome 3"/>
</dbReference>
<protein>
    <submittedName>
        <fullName evidence="11">Nitrogen assimilation transcription factor nirA</fullName>
    </submittedName>
</protein>
<evidence type="ECO:0000256" key="3">
    <source>
        <dbReference type="ARBA" id="ARBA00022833"/>
    </source>
</evidence>
<dbReference type="Gene3D" id="4.10.240.10">
    <property type="entry name" value="Zn(2)-C6 fungal-type DNA-binding domain"/>
    <property type="match status" value="1"/>
</dbReference>
<dbReference type="GO" id="GO:0005634">
    <property type="term" value="C:nucleus"/>
    <property type="evidence" value="ECO:0007669"/>
    <property type="project" value="UniProtKB-SubCell"/>
</dbReference>
<keyword evidence="4" id="KW-0805">Transcription regulation</keyword>
<dbReference type="GeneID" id="87807191"/>
<organism evidence="11 12">
    <name type="scientific">Vanrija pseudolonga</name>
    <dbReference type="NCBI Taxonomy" id="143232"/>
    <lineage>
        <taxon>Eukaryota</taxon>
        <taxon>Fungi</taxon>
        <taxon>Dikarya</taxon>
        <taxon>Basidiomycota</taxon>
        <taxon>Agaricomycotina</taxon>
        <taxon>Tremellomycetes</taxon>
        <taxon>Trichosporonales</taxon>
        <taxon>Trichosporonaceae</taxon>
        <taxon>Vanrija</taxon>
    </lineage>
</organism>
<dbReference type="CDD" id="cd12148">
    <property type="entry name" value="fungal_TF_MHR"/>
    <property type="match status" value="1"/>
</dbReference>
<dbReference type="InterPro" id="IPR036864">
    <property type="entry name" value="Zn2-C6_fun-type_DNA-bd_sf"/>
</dbReference>
<evidence type="ECO:0000256" key="5">
    <source>
        <dbReference type="ARBA" id="ARBA00023125"/>
    </source>
</evidence>
<evidence type="ECO:0000259" key="10">
    <source>
        <dbReference type="SMART" id="SM00906"/>
    </source>
</evidence>
<dbReference type="InterPro" id="IPR001138">
    <property type="entry name" value="Zn2Cys6_DnaBD"/>
</dbReference>
<evidence type="ECO:0000256" key="6">
    <source>
        <dbReference type="ARBA" id="ARBA00023163"/>
    </source>
</evidence>
<dbReference type="GO" id="GO:0008270">
    <property type="term" value="F:zinc ion binding"/>
    <property type="evidence" value="ECO:0007669"/>
    <property type="project" value="InterPro"/>
</dbReference>
<dbReference type="GO" id="GO:0003677">
    <property type="term" value="F:DNA binding"/>
    <property type="evidence" value="ECO:0007669"/>
    <property type="project" value="UniProtKB-KW"/>
</dbReference>
<comment type="subcellular location">
    <subcellularLocation>
        <location evidence="1">Nucleus</location>
    </subcellularLocation>
</comment>
<feature type="domain" description="Zn(2)-C6 fungal-type" evidence="9">
    <location>
        <begin position="8"/>
        <end position="59"/>
    </location>
</feature>
<evidence type="ECO:0000256" key="8">
    <source>
        <dbReference type="SAM" id="MobiDB-lite"/>
    </source>
</evidence>
<feature type="compositionally biased region" description="Basic residues" evidence="8">
    <location>
        <begin position="55"/>
        <end position="67"/>
    </location>
</feature>
<reference evidence="11" key="1">
    <citation type="submission" date="2023-10" db="EMBL/GenBank/DDBJ databases">
        <authorList>
            <person name="Noh H."/>
        </authorList>
    </citation>
    <scope>NUCLEOTIDE SEQUENCE</scope>
    <source>
        <strain evidence="11">DUCC4014</strain>
    </source>
</reference>
<dbReference type="SMART" id="SM00066">
    <property type="entry name" value="GAL4"/>
    <property type="match status" value="1"/>
</dbReference>
<feature type="domain" description="Xylanolytic transcriptional activator regulatory" evidence="10">
    <location>
        <begin position="240"/>
        <end position="312"/>
    </location>
</feature>
<evidence type="ECO:0000259" key="9">
    <source>
        <dbReference type="SMART" id="SM00066"/>
    </source>
</evidence>
<dbReference type="GO" id="GO:0000981">
    <property type="term" value="F:DNA-binding transcription factor activity, RNA polymerase II-specific"/>
    <property type="evidence" value="ECO:0007669"/>
    <property type="project" value="InterPro"/>
</dbReference>
<evidence type="ECO:0000256" key="2">
    <source>
        <dbReference type="ARBA" id="ARBA00022723"/>
    </source>
</evidence>
<dbReference type="SUPFAM" id="SSF57701">
    <property type="entry name" value="Zn2/Cys6 DNA-binding domain"/>
    <property type="match status" value="1"/>
</dbReference>
<dbReference type="RefSeq" id="XP_062626463.1">
    <property type="nucleotide sequence ID" value="XM_062770479.1"/>
</dbReference>
<dbReference type="PANTHER" id="PTHR31313:SF78">
    <property type="entry name" value="TRANSCRIPTION FACTOR DOMAIN-CONTAINING PROTEIN"/>
    <property type="match status" value="1"/>
</dbReference>
<feature type="region of interest" description="Disordered" evidence="8">
    <location>
        <begin position="565"/>
        <end position="609"/>
    </location>
</feature>
<dbReference type="AlphaFoldDB" id="A0AAF0Y9U6"/>
<evidence type="ECO:0000313" key="12">
    <source>
        <dbReference type="Proteomes" id="UP000827549"/>
    </source>
</evidence>
<keyword evidence="6" id="KW-0804">Transcription</keyword>
<evidence type="ECO:0000256" key="7">
    <source>
        <dbReference type="ARBA" id="ARBA00023242"/>
    </source>
</evidence>
<dbReference type="PANTHER" id="PTHR31313">
    <property type="entry name" value="TY1 ENHANCER ACTIVATOR"/>
    <property type="match status" value="1"/>
</dbReference>
<keyword evidence="7" id="KW-0539">Nucleus</keyword>
<gene>
    <name evidence="11" type="primary">nirA_2</name>
    <name evidence="11" type="ORF">LOC62_03G003950</name>
</gene>
<keyword evidence="2" id="KW-0479">Metal-binding</keyword>
<dbReference type="InterPro" id="IPR051615">
    <property type="entry name" value="Transcr_Regulatory_Elem"/>
</dbReference>
<evidence type="ECO:0000256" key="4">
    <source>
        <dbReference type="ARBA" id="ARBA00023015"/>
    </source>
</evidence>
<dbReference type="EMBL" id="CP086716">
    <property type="protein sequence ID" value="WOO80431.1"/>
    <property type="molecule type" value="Genomic_DNA"/>
</dbReference>
<dbReference type="InterPro" id="IPR007219">
    <property type="entry name" value="XnlR_reg_dom"/>
</dbReference>
<dbReference type="Pfam" id="PF00172">
    <property type="entry name" value="Zn_clus"/>
    <property type="match status" value="1"/>
</dbReference>
<keyword evidence="3" id="KW-0862">Zinc</keyword>
<evidence type="ECO:0000256" key="1">
    <source>
        <dbReference type="ARBA" id="ARBA00004123"/>
    </source>
</evidence>
<sequence>MSAMLSRKRSSRACDGCKLRRMKCEDITVSPTSGAPTCKLCRDNRVECTFETPVRKRGPAPGFRRRAGSQSNDSPDESSKPSNLSAPTSGPHHQPRSEQPESSRMAANRATPPTGPHHHTRPKANPETGPVMRVRLLGLPPILIDELLAIYFTHVHNVWPLIYKPMFNPHTASAPLLLAMLAISACVATPPLGPKDGVDANKLFKMAETALPANESRLDLIQALLLLSLRQTGCGDKRSAFAYAGRASCMCLNLGLNLAPNKNTDKSEVELRSRVYWSTYLLDKVSAEETGRTYLLPYRRSSMPLPAVSEVDEFEAWPPQPLSSAPLPRSVRHVMPRRGHIMSYFVWTCRLAMIVEDILDLDIAGPPISNAWDEQFAAKMGAGPQTDLFTRAEQIAEQLEEWRRHMPAILEVDLARSVSPLPHHVVGLAWFNTTQILLYSRFIQRRNAGTPPQGPRPPESLVARAHAICSQAAEATVALLAHLDQHKLLGQVSADIIHLLSLITLFEAYDATDPDDELAHRARVNFAQCCIWLRDISSSWPSASAHKVFFEGLIQGGLKLLSHESGVGNNTATPQDDEPVADSPSIPDGLRAIGGRLASSTDTGVPLAPPTPFSMSAALSGPSGPSALFQLPQFYWNQLSTSQLPLAGDSNTGFSTAGSDVTGGWDFGTGRAGEGTPSGGAGTGDLEFPPPSVDWGGLPPDNGFIGPATEHQWGGGVDQGVGVGGAGLVNPTYMGVGQTSQPPNQTDIYQQLMSYMVEAAKGN</sequence>
<proteinExistence type="predicted"/>
<dbReference type="SMART" id="SM00906">
    <property type="entry name" value="Fungal_trans"/>
    <property type="match status" value="1"/>
</dbReference>